<evidence type="ECO:0000313" key="2">
    <source>
        <dbReference type="Proteomes" id="UP000324106"/>
    </source>
</evidence>
<dbReference type="AlphaFoldDB" id="A0A5P2B2G9"/>
<reference evidence="1 2" key="1">
    <citation type="submission" date="2018-05" db="EMBL/GenBank/DDBJ databases">
        <title>Streptomyces venezuelae.</title>
        <authorList>
            <person name="Kim W."/>
            <person name="Lee N."/>
            <person name="Cho B.-K."/>
        </authorList>
    </citation>
    <scope>NUCLEOTIDE SEQUENCE [LARGE SCALE GENOMIC DNA]</scope>
    <source>
        <strain evidence="1 2">ATCC 15068</strain>
    </source>
</reference>
<name>A0A5P2B2G9_STRVZ</name>
<proteinExistence type="predicted"/>
<organism evidence="1 2">
    <name type="scientific">Streptomyces venezuelae</name>
    <dbReference type="NCBI Taxonomy" id="54571"/>
    <lineage>
        <taxon>Bacteria</taxon>
        <taxon>Bacillati</taxon>
        <taxon>Actinomycetota</taxon>
        <taxon>Actinomycetes</taxon>
        <taxon>Kitasatosporales</taxon>
        <taxon>Streptomycetaceae</taxon>
        <taxon>Streptomyces</taxon>
    </lineage>
</organism>
<sequence>MNVQRHILSGRARARGRRAVASAAVCGALLSAVAWGGVGSVSGSASATESPAPPHGLISDEDAEQIFGSPVDPQGQFSPDAVPELPGCPAYARVATEADQRIGYISDGGDQLMEVVVEDGDDTRLLEDLRECSGGTAGGNRITIDLTSAPGGPGNVTGAIGVDDTTVHLRARVVDGDNIEVFTVGTSEQADTAIDVAEARYAGTPLPEGHSD</sequence>
<accession>A0A5P2B2G9</accession>
<evidence type="ECO:0000313" key="1">
    <source>
        <dbReference type="EMBL" id="QES24140.1"/>
    </source>
</evidence>
<dbReference type="EMBL" id="CP029194">
    <property type="protein sequence ID" value="QES24140.1"/>
    <property type="molecule type" value="Genomic_DNA"/>
</dbReference>
<gene>
    <name evidence="1" type="ORF">DEJ46_37715</name>
</gene>
<dbReference type="Proteomes" id="UP000324106">
    <property type="component" value="Chromosome"/>
</dbReference>
<protein>
    <submittedName>
        <fullName evidence="1">Uncharacterized protein</fullName>
    </submittedName>
</protein>